<sequence>MLFFVANAPAEPHGYTLHTAYRLWLASPDSDDLVRLLADLTEVTADNIARATATGRGWHPLGPEGSLVNGGDLGLPGNAVYVGAGVTTLDTDRGRWHQVARTLRDVPANGRRLSVFDLPGQCYALLTDGTALHLHRDPHAPLGVDGVRCNRTLDPDRISYYNPHANLTDQGDDGTREVWRRLAVLHRTLAVHLLGRRPA</sequence>
<accession>A0ABS1UPF7</accession>
<keyword evidence="2" id="KW-1185">Reference proteome</keyword>
<evidence type="ECO:0000313" key="1">
    <source>
        <dbReference type="EMBL" id="MBL6278240.1"/>
    </source>
</evidence>
<dbReference type="EMBL" id="JAETXL010000006">
    <property type="protein sequence ID" value="MBL6278240.1"/>
    <property type="molecule type" value="Genomic_DNA"/>
</dbReference>
<organism evidence="1 2">
    <name type="scientific">Micromonospora fiedleri</name>
    <dbReference type="NCBI Taxonomy" id="1157498"/>
    <lineage>
        <taxon>Bacteria</taxon>
        <taxon>Bacillati</taxon>
        <taxon>Actinomycetota</taxon>
        <taxon>Actinomycetes</taxon>
        <taxon>Micromonosporales</taxon>
        <taxon>Micromonosporaceae</taxon>
        <taxon>Micromonospora</taxon>
    </lineage>
</organism>
<gene>
    <name evidence="1" type="ORF">JMF97_18950</name>
</gene>
<evidence type="ECO:0000313" key="2">
    <source>
        <dbReference type="Proteomes" id="UP000661193"/>
    </source>
</evidence>
<protein>
    <submittedName>
        <fullName evidence="1">Uncharacterized protein</fullName>
    </submittedName>
</protein>
<name>A0ABS1UPF7_9ACTN</name>
<dbReference type="Proteomes" id="UP000661193">
    <property type="component" value="Unassembled WGS sequence"/>
</dbReference>
<proteinExistence type="predicted"/>
<comment type="caution">
    <text evidence="1">The sequence shown here is derived from an EMBL/GenBank/DDBJ whole genome shotgun (WGS) entry which is preliminary data.</text>
</comment>
<reference evidence="1 2" key="1">
    <citation type="submission" date="2021-01" db="EMBL/GenBank/DDBJ databases">
        <title>Genome sequencing of Micromonospora fiedleri MG-37.</title>
        <authorList>
            <person name="Moreland P.E.J."/>
            <person name="Stach J.E.M."/>
        </authorList>
    </citation>
    <scope>NUCLEOTIDE SEQUENCE [LARGE SCALE GENOMIC DNA]</scope>
    <source>
        <strain evidence="1 2">MG-37</strain>
    </source>
</reference>